<dbReference type="Ensembl" id="ENSCMIT00000023543.1">
    <property type="protein sequence ID" value="ENSCMIP00000023146.1"/>
    <property type="gene ID" value="ENSCMIG00000010374.1"/>
</dbReference>
<dbReference type="OMA" id="YEEIWKI"/>
<evidence type="ECO:0000313" key="4">
    <source>
        <dbReference type="Ensembl" id="ENSCMIP00000023146.1"/>
    </source>
</evidence>
<dbReference type="Gene3D" id="2.60.120.200">
    <property type="match status" value="4"/>
</dbReference>
<evidence type="ECO:0000259" key="3">
    <source>
        <dbReference type="PROSITE" id="PS50060"/>
    </source>
</evidence>
<dbReference type="STRING" id="7868.ENSCMIP00000023146"/>
<dbReference type="InterPro" id="IPR000998">
    <property type="entry name" value="MAM_dom"/>
</dbReference>
<sequence length="676" mass="76564">MPALLLLILHVLQFARAGKQGDGSCNFIRDTCGYEWDPAHRQWSINSRGDYIYIEGSPNGRVETAFLTSPDLPPLGESCVRLVYQMTGSDPGRLNMYVRPEGDSFDFLLWSSIDPSDSWIIASIDFRNIAAKSKLVLEGIINPDAEASIAVSVISITPGFCIVCTFEDKHFCGYNNRWNPNLNWLVGGGTVRDSPRNLPADHTLDDELGHYMYVDSVYITNLQEVAQLVSPLTTSVLSGCLSFYYQLEQKSSNSFVVYTKDRRGHYEEIWRATQAVDSWSLVEVDIEASHSFQIVFEVTFSSIDGGHVALDDIFFSSHFCSNKTALLLDPSMANCDFDDGLCNYSQNHEDNTKWTRLVRKPNPFRFGDHSSGMGGFLISNARYGAWQDYMGYLSGPILPANLQYCVRFFYALSHFGITEDALAVYIYDDQDKVLEKIWSIPKSQTRVWIQAEINYHRQEPSKIAFVSICQNFWNCGQVALDDVTVSQGDCQSPGGSWPAHPGECSFDVGSCGFIQDNKDKSNWHRRSGMTPTSFTGPKGDHTTGVGHYMYIEASHMRRGYNARLLTWQLREFTGRQCLTFFYHMYGLGTGSLNVYLIKEKTQETLMWNRKGEQSISWLKAFVDYECEKNHQIVFEAVRGRAISSDIAIDDILFKKGPCKEHRKTLPHNRGSPYQQI</sequence>
<name>A0A4W3I6Q7_CALMI</name>
<dbReference type="Pfam" id="PF00629">
    <property type="entry name" value="MAM"/>
    <property type="match status" value="4"/>
</dbReference>
<dbReference type="PROSITE" id="PS00740">
    <property type="entry name" value="MAM_1"/>
    <property type="match status" value="1"/>
</dbReference>
<dbReference type="PROSITE" id="PS50060">
    <property type="entry name" value="MAM_2"/>
    <property type="match status" value="4"/>
</dbReference>
<dbReference type="CTD" id="556154"/>
<dbReference type="OrthoDB" id="10020495at2759"/>
<dbReference type="CDD" id="cd06263">
    <property type="entry name" value="MAM"/>
    <property type="match status" value="3"/>
</dbReference>
<accession>A0A4W3I6Q7</accession>
<reference evidence="4" key="5">
    <citation type="submission" date="2025-09" db="UniProtKB">
        <authorList>
            <consortium name="Ensembl"/>
        </authorList>
    </citation>
    <scope>IDENTIFICATION</scope>
</reference>
<reference evidence="5" key="3">
    <citation type="journal article" date="2014" name="Nature">
        <title>Elephant shark genome provides unique insights into gnathostome evolution.</title>
        <authorList>
            <consortium name="International Elephant Shark Genome Sequencing Consortium"/>
            <person name="Venkatesh B."/>
            <person name="Lee A.P."/>
            <person name="Ravi V."/>
            <person name="Maurya A.K."/>
            <person name="Lian M.M."/>
            <person name="Swann J.B."/>
            <person name="Ohta Y."/>
            <person name="Flajnik M.F."/>
            <person name="Sutoh Y."/>
            <person name="Kasahara M."/>
            <person name="Hoon S."/>
            <person name="Gangu V."/>
            <person name="Roy S.W."/>
            <person name="Irimia M."/>
            <person name="Korzh V."/>
            <person name="Kondrychyn I."/>
            <person name="Lim Z.W."/>
            <person name="Tay B.H."/>
            <person name="Tohari S."/>
            <person name="Kong K.W."/>
            <person name="Ho S."/>
            <person name="Lorente-Galdos B."/>
            <person name="Quilez J."/>
            <person name="Marques-Bonet T."/>
            <person name="Raney B.J."/>
            <person name="Ingham P.W."/>
            <person name="Tay A."/>
            <person name="Hillier L.W."/>
            <person name="Minx P."/>
            <person name="Boehm T."/>
            <person name="Wilson R.K."/>
            <person name="Brenner S."/>
            <person name="Warren W.C."/>
        </authorList>
    </citation>
    <scope>NUCLEOTIDE SEQUENCE [LARGE SCALE GENOMIC DNA]</scope>
</reference>
<feature type="signal peptide" evidence="2">
    <location>
        <begin position="1"/>
        <end position="17"/>
    </location>
</feature>
<reference evidence="5" key="1">
    <citation type="journal article" date="2006" name="Science">
        <title>Ancient noncoding elements conserved in the human genome.</title>
        <authorList>
            <person name="Venkatesh B."/>
            <person name="Kirkness E.F."/>
            <person name="Loh Y.H."/>
            <person name="Halpern A.L."/>
            <person name="Lee A.P."/>
            <person name="Johnson J."/>
            <person name="Dandona N."/>
            <person name="Viswanathan L.D."/>
            <person name="Tay A."/>
            <person name="Venter J.C."/>
            <person name="Strausberg R.L."/>
            <person name="Brenner S."/>
        </authorList>
    </citation>
    <scope>NUCLEOTIDE SEQUENCE [LARGE SCALE GENOMIC DNA]</scope>
</reference>
<feature type="chain" id="PRO_5021374647" evidence="2">
    <location>
        <begin position="18"/>
        <end position="676"/>
    </location>
</feature>
<organism evidence="4 5">
    <name type="scientific">Callorhinchus milii</name>
    <name type="common">Ghost shark</name>
    <dbReference type="NCBI Taxonomy" id="7868"/>
    <lineage>
        <taxon>Eukaryota</taxon>
        <taxon>Metazoa</taxon>
        <taxon>Chordata</taxon>
        <taxon>Craniata</taxon>
        <taxon>Vertebrata</taxon>
        <taxon>Chondrichthyes</taxon>
        <taxon>Holocephali</taxon>
        <taxon>Chimaeriformes</taxon>
        <taxon>Callorhinchidae</taxon>
        <taxon>Callorhinchus</taxon>
    </lineage>
</organism>
<feature type="domain" description="MAM" evidence="3">
    <location>
        <begin position="333"/>
        <end position="492"/>
    </location>
</feature>
<dbReference type="InterPro" id="IPR051560">
    <property type="entry name" value="MAM_domain-containing"/>
</dbReference>
<feature type="domain" description="MAM" evidence="3">
    <location>
        <begin position="162"/>
        <end position="322"/>
    </location>
</feature>
<dbReference type="InterPro" id="IPR013320">
    <property type="entry name" value="ConA-like_dom_sf"/>
</dbReference>
<dbReference type="PRINTS" id="PR00020">
    <property type="entry name" value="MAMDOMAIN"/>
</dbReference>
<reference evidence="4" key="4">
    <citation type="submission" date="2025-08" db="UniProtKB">
        <authorList>
            <consortium name="Ensembl"/>
        </authorList>
    </citation>
    <scope>IDENTIFICATION</scope>
</reference>
<dbReference type="AlphaFoldDB" id="A0A4W3I6Q7"/>
<protein>
    <submittedName>
        <fullName evidence="4">MAM domain containing 2a</fullName>
    </submittedName>
</protein>
<keyword evidence="2" id="KW-0732">Signal</keyword>
<evidence type="ECO:0000313" key="5">
    <source>
        <dbReference type="Proteomes" id="UP000314986"/>
    </source>
</evidence>
<dbReference type="GeneID" id="103187188"/>
<feature type="domain" description="MAM" evidence="3">
    <location>
        <begin position="502"/>
        <end position="660"/>
    </location>
</feature>
<dbReference type="RefSeq" id="XP_007904768.1">
    <property type="nucleotide sequence ID" value="XM_007906577.2"/>
</dbReference>
<evidence type="ECO:0000256" key="2">
    <source>
        <dbReference type="SAM" id="SignalP"/>
    </source>
</evidence>
<dbReference type="SUPFAM" id="SSF49899">
    <property type="entry name" value="Concanavalin A-like lectins/glucanases"/>
    <property type="match status" value="4"/>
</dbReference>
<dbReference type="InParanoid" id="A0A4W3I6Q7"/>
<reference evidence="5" key="2">
    <citation type="journal article" date="2007" name="PLoS Biol.">
        <title>Survey sequencing and comparative analysis of the elephant shark (Callorhinchus milii) genome.</title>
        <authorList>
            <person name="Venkatesh B."/>
            <person name="Kirkness E.F."/>
            <person name="Loh Y.H."/>
            <person name="Halpern A.L."/>
            <person name="Lee A.P."/>
            <person name="Johnson J."/>
            <person name="Dandona N."/>
            <person name="Viswanathan L.D."/>
            <person name="Tay A."/>
            <person name="Venter J.C."/>
            <person name="Strausberg R.L."/>
            <person name="Brenner S."/>
        </authorList>
    </citation>
    <scope>NUCLEOTIDE SEQUENCE [LARGE SCALE GENOMIC DNA]</scope>
</reference>
<proteinExistence type="predicted"/>
<dbReference type="Proteomes" id="UP000314986">
    <property type="component" value="Unassembled WGS sequence"/>
</dbReference>
<gene>
    <name evidence="4" type="primary">mamdc2a</name>
</gene>
<dbReference type="GO" id="GO:0016020">
    <property type="term" value="C:membrane"/>
    <property type="evidence" value="ECO:0007669"/>
    <property type="project" value="InterPro"/>
</dbReference>
<dbReference type="SMART" id="SM00137">
    <property type="entry name" value="MAM"/>
    <property type="match status" value="4"/>
</dbReference>
<dbReference type="GeneTree" id="ENSGT00940000156117"/>
<keyword evidence="1" id="KW-0677">Repeat</keyword>
<dbReference type="PANTHER" id="PTHR23282">
    <property type="entry name" value="APICAL ENDOSOMAL GLYCOPROTEIN PRECURSOR"/>
    <property type="match status" value="1"/>
</dbReference>
<dbReference type="FunFam" id="2.60.120.200:FF:000128">
    <property type="entry name" value="enteropeptidase isoform X2"/>
    <property type="match status" value="1"/>
</dbReference>
<evidence type="ECO:0000256" key="1">
    <source>
        <dbReference type="ARBA" id="ARBA00022737"/>
    </source>
</evidence>
<feature type="domain" description="MAM" evidence="3">
    <location>
        <begin position="23"/>
        <end position="163"/>
    </location>
</feature>
<keyword evidence="5" id="KW-1185">Reference proteome</keyword>
<dbReference type="KEGG" id="cmk:103187188"/>
<dbReference type="PANTHER" id="PTHR23282:SF148">
    <property type="entry name" value="MAM DOMAIN-CONTAINING PROTEIN"/>
    <property type="match status" value="1"/>
</dbReference>